<dbReference type="InterPro" id="IPR007394">
    <property type="entry name" value="UPF0122"/>
</dbReference>
<proteinExistence type="inferred from homology"/>
<evidence type="ECO:0000313" key="5">
    <source>
        <dbReference type="Proteomes" id="UP000280960"/>
    </source>
</evidence>
<evidence type="ECO:0000256" key="3">
    <source>
        <dbReference type="HAMAP-Rule" id="MF_00245"/>
    </source>
</evidence>
<dbReference type="EMBL" id="CP033169">
    <property type="protein sequence ID" value="AYO30437.1"/>
    <property type="molecule type" value="Genomic_DNA"/>
</dbReference>
<name>A0A3G2R6G0_9FIRM</name>
<dbReference type="AlphaFoldDB" id="A0A3G2R6G0"/>
<evidence type="ECO:0000256" key="2">
    <source>
        <dbReference type="ARBA" id="ARBA00024764"/>
    </source>
</evidence>
<comment type="function">
    <text evidence="2 3">Might take part in the signal recognition particle (SRP) pathway. This is inferred from the conservation of its genetic proximity to ftsY/ffh. May be a regulatory protein.</text>
</comment>
<dbReference type="NCBIfam" id="NF045758">
    <property type="entry name" value="YlxM"/>
    <property type="match status" value="1"/>
</dbReference>
<organism evidence="4 5">
    <name type="scientific">Biomaibacter acetigenes</name>
    <dbReference type="NCBI Taxonomy" id="2316383"/>
    <lineage>
        <taxon>Bacteria</taxon>
        <taxon>Bacillati</taxon>
        <taxon>Bacillota</taxon>
        <taxon>Clostridia</taxon>
        <taxon>Thermosediminibacterales</taxon>
        <taxon>Tepidanaerobacteraceae</taxon>
        <taxon>Biomaibacter</taxon>
    </lineage>
</organism>
<evidence type="ECO:0000313" key="4">
    <source>
        <dbReference type="EMBL" id="AYO30437.1"/>
    </source>
</evidence>
<dbReference type="InterPro" id="IPR013324">
    <property type="entry name" value="RNA_pol_sigma_r3/r4-like"/>
</dbReference>
<comment type="similarity">
    <text evidence="1 3">Belongs to the UPF0122 family.</text>
</comment>
<evidence type="ECO:0000256" key="1">
    <source>
        <dbReference type="ARBA" id="ARBA00008720"/>
    </source>
</evidence>
<dbReference type="Gene3D" id="1.10.10.10">
    <property type="entry name" value="Winged helix-like DNA-binding domain superfamily/Winged helix DNA-binding domain"/>
    <property type="match status" value="1"/>
</dbReference>
<gene>
    <name evidence="4" type="ORF">D2962_07185</name>
</gene>
<reference evidence="4 5" key="1">
    <citation type="submission" date="2018-10" db="EMBL/GenBank/DDBJ databases">
        <authorList>
            <person name="Zhang X."/>
        </authorList>
    </citation>
    <scope>NUCLEOTIDE SEQUENCE [LARGE SCALE GENOMIC DNA]</scope>
    <source>
        <strain evidence="4 5">SK-G1</strain>
    </source>
</reference>
<dbReference type="PANTHER" id="PTHR40083">
    <property type="entry name" value="UPF0122 PROTEIN CBO2450/CLC_2298"/>
    <property type="match status" value="1"/>
</dbReference>
<dbReference type="HAMAP" id="MF_00245">
    <property type="entry name" value="UPF0122"/>
    <property type="match status" value="1"/>
</dbReference>
<dbReference type="PANTHER" id="PTHR40083:SF1">
    <property type="entry name" value="UPF0122 PROTEIN YLXM"/>
    <property type="match status" value="1"/>
</dbReference>
<dbReference type="InterPro" id="IPR054831">
    <property type="entry name" value="UPF0122_fam_protein"/>
</dbReference>
<keyword evidence="5" id="KW-1185">Reference proteome</keyword>
<protein>
    <recommendedName>
        <fullName evidence="3">UPF0122 protein D2962_07185</fullName>
    </recommendedName>
</protein>
<dbReference type="KEGG" id="bacg:D2962_07185"/>
<dbReference type="Pfam" id="PF04297">
    <property type="entry name" value="UPF0122"/>
    <property type="match status" value="1"/>
</dbReference>
<sequence>MDELTKINLLYDFYGDFLTEKQREIFELHFLNDLSLGEIAENYGVTRQGVYDIVKRAQDILTEYEEKLGMVRRFAGLEKKVEKILQSLKELEPGLSEDYRIRIRKICDDVASLLKEGGE</sequence>
<dbReference type="InterPro" id="IPR036388">
    <property type="entry name" value="WH-like_DNA-bd_sf"/>
</dbReference>
<accession>A0A3G2R6G0</accession>
<dbReference type="Proteomes" id="UP000280960">
    <property type="component" value="Chromosome"/>
</dbReference>
<dbReference type="SUPFAM" id="SSF88659">
    <property type="entry name" value="Sigma3 and sigma4 domains of RNA polymerase sigma factors"/>
    <property type="match status" value="1"/>
</dbReference>